<organism evidence="1">
    <name type="scientific">marine sediment metagenome</name>
    <dbReference type="NCBI Taxonomy" id="412755"/>
    <lineage>
        <taxon>unclassified sequences</taxon>
        <taxon>metagenomes</taxon>
        <taxon>ecological metagenomes</taxon>
    </lineage>
</organism>
<accession>X1G678</accession>
<name>X1G678_9ZZZZ</name>
<dbReference type="AlphaFoldDB" id="X1G678"/>
<evidence type="ECO:0000313" key="1">
    <source>
        <dbReference type="EMBL" id="GAH53441.1"/>
    </source>
</evidence>
<protein>
    <submittedName>
        <fullName evidence="1">Uncharacterized protein</fullName>
    </submittedName>
</protein>
<comment type="caution">
    <text evidence="1">The sequence shown here is derived from an EMBL/GenBank/DDBJ whole genome shotgun (WGS) entry which is preliminary data.</text>
</comment>
<dbReference type="EMBL" id="BARU01023465">
    <property type="protein sequence ID" value="GAH53441.1"/>
    <property type="molecule type" value="Genomic_DNA"/>
</dbReference>
<gene>
    <name evidence="1" type="ORF">S03H2_38080</name>
</gene>
<reference evidence="1" key="1">
    <citation type="journal article" date="2014" name="Front. Microbiol.">
        <title>High frequency of phylogenetically diverse reductive dehalogenase-homologous genes in deep subseafloor sedimentary metagenomes.</title>
        <authorList>
            <person name="Kawai M."/>
            <person name="Futagami T."/>
            <person name="Toyoda A."/>
            <person name="Takaki Y."/>
            <person name="Nishi S."/>
            <person name="Hori S."/>
            <person name="Arai W."/>
            <person name="Tsubouchi T."/>
            <person name="Morono Y."/>
            <person name="Uchiyama I."/>
            <person name="Ito T."/>
            <person name="Fujiyama A."/>
            <person name="Inagaki F."/>
            <person name="Takami H."/>
        </authorList>
    </citation>
    <scope>NUCLEOTIDE SEQUENCE</scope>
    <source>
        <strain evidence="1">Expedition CK06-06</strain>
    </source>
</reference>
<sequence length="41" mass="4959">MRNQRETFIPSKLNYILSLLHLTKNLKPKLIIEFDVNFLKE</sequence>
<proteinExistence type="predicted"/>